<dbReference type="RefSeq" id="WP_009949658.1">
    <property type="nucleotide sequence ID" value="NZ_BAAAGS010000070.1"/>
</dbReference>
<feature type="domain" description="Coenzyme Q-binding protein COQ10 START" evidence="2">
    <location>
        <begin position="5"/>
        <end position="109"/>
    </location>
</feature>
<dbReference type="InterPro" id="IPR047137">
    <property type="entry name" value="ORF3"/>
</dbReference>
<evidence type="ECO:0000259" key="2">
    <source>
        <dbReference type="Pfam" id="PF03364"/>
    </source>
</evidence>
<dbReference type="Proteomes" id="UP001500729">
    <property type="component" value="Unassembled WGS sequence"/>
</dbReference>
<comment type="caution">
    <text evidence="3">The sequence shown here is derived from an EMBL/GenBank/DDBJ whole genome shotgun (WGS) entry which is preliminary data.</text>
</comment>
<keyword evidence="4" id="KW-1185">Reference proteome</keyword>
<gene>
    <name evidence="3" type="ORF">GCM10009533_62480</name>
</gene>
<evidence type="ECO:0000313" key="4">
    <source>
        <dbReference type="Proteomes" id="UP001500729"/>
    </source>
</evidence>
<dbReference type="PANTHER" id="PTHR33824:SF7">
    <property type="entry name" value="POLYKETIDE CYCLASE_DEHYDRASE AND LIPID TRANSPORT SUPERFAMILY PROTEIN"/>
    <property type="match status" value="1"/>
</dbReference>
<accession>A0ABN1DZP1</accession>
<reference evidence="3 4" key="1">
    <citation type="journal article" date="2019" name="Int. J. Syst. Evol. Microbiol.">
        <title>The Global Catalogue of Microorganisms (GCM) 10K type strain sequencing project: providing services to taxonomists for standard genome sequencing and annotation.</title>
        <authorList>
            <consortium name="The Broad Institute Genomics Platform"/>
            <consortium name="The Broad Institute Genome Sequencing Center for Infectious Disease"/>
            <person name="Wu L."/>
            <person name="Ma J."/>
        </authorList>
    </citation>
    <scope>NUCLEOTIDE SEQUENCE [LARGE SCALE GENOMIC DNA]</scope>
    <source>
        <strain evidence="3 4">JCM 10303</strain>
    </source>
</reference>
<dbReference type="InterPro" id="IPR005031">
    <property type="entry name" value="COQ10_START"/>
</dbReference>
<protein>
    <recommendedName>
        <fullName evidence="2">Coenzyme Q-binding protein COQ10 START domain-containing protein</fullName>
    </recommendedName>
</protein>
<dbReference type="PANTHER" id="PTHR33824">
    <property type="entry name" value="POLYKETIDE CYCLASE/DEHYDRASE AND LIPID TRANSPORT SUPERFAMILY PROTEIN"/>
    <property type="match status" value="1"/>
</dbReference>
<dbReference type="EMBL" id="BAAAGS010000070">
    <property type="protein sequence ID" value="GAA0556235.1"/>
    <property type="molecule type" value="Genomic_DNA"/>
</dbReference>
<evidence type="ECO:0000256" key="1">
    <source>
        <dbReference type="SAM" id="MobiDB-lite"/>
    </source>
</evidence>
<feature type="region of interest" description="Disordered" evidence="1">
    <location>
        <begin position="115"/>
        <end position="171"/>
    </location>
</feature>
<organism evidence="3 4">
    <name type="scientific">Saccharopolyspora erythraea</name>
    <name type="common">Streptomyces erythraeus</name>
    <dbReference type="NCBI Taxonomy" id="1836"/>
    <lineage>
        <taxon>Bacteria</taxon>
        <taxon>Bacillati</taxon>
        <taxon>Actinomycetota</taxon>
        <taxon>Actinomycetes</taxon>
        <taxon>Pseudonocardiales</taxon>
        <taxon>Pseudonocardiaceae</taxon>
        <taxon>Saccharopolyspora</taxon>
    </lineage>
</organism>
<dbReference type="Gene3D" id="3.30.530.20">
    <property type="match status" value="1"/>
</dbReference>
<feature type="compositionally biased region" description="Basic residues" evidence="1">
    <location>
        <begin position="142"/>
        <end position="156"/>
    </location>
</feature>
<dbReference type="Pfam" id="PF03364">
    <property type="entry name" value="Polyketide_cyc"/>
    <property type="match status" value="1"/>
</dbReference>
<name>A0ABN1DZP1_SACER</name>
<dbReference type="SUPFAM" id="SSF55961">
    <property type="entry name" value="Bet v1-like"/>
    <property type="match status" value="1"/>
</dbReference>
<feature type="compositionally biased region" description="Low complexity" evidence="1">
    <location>
        <begin position="131"/>
        <end position="141"/>
    </location>
</feature>
<sequence length="171" mass="19490">MDPLEEFPGFTRKVTGVRQLSDTTVAWSAKIFLSRRSWEATIVEQVPDDHITWKIARAGTRVDGTVTFQEQAPGMTRVQLVLAYRPRGFLERTANLWRAQGRRVRSDFRHVKRHMMTRTILRPDRSGGGAARSATARSSGPARRRSARRRSARRRSPGLARAHQARFPTGR</sequence>
<proteinExistence type="predicted"/>
<evidence type="ECO:0000313" key="3">
    <source>
        <dbReference type="EMBL" id="GAA0556235.1"/>
    </source>
</evidence>
<dbReference type="InterPro" id="IPR023393">
    <property type="entry name" value="START-like_dom_sf"/>
</dbReference>